<dbReference type="SUPFAM" id="SSF46626">
    <property type="entry name" value="Cytochrome c"/>
    <property type="match status" value="1"/>
</dbReference>
<dbReference type="Proteomes" id="UP001597545">
    <property type="component" value="Unassembled WGS sequence"/>
</dbReference>
<comment type="caution">
    <text evidence="6">The sequence shown here is derived from an EMBL/GenBank/DDBJ whole genome shotgun (WGS) entry which is preliminary data.</text>
</comment>
<evidence type="ECO:0000256" key="4">
    <source>
        <dbReference type="PROSITE-ProRule" id="PRU00433"/>
    </source>
</evidence>
<keyword evidence="7" id="KW-1185">Reference proteome</keyword>
<dbReference type="InterPro" id="IPR009056">
    <property type="entry name" value="Cyt_c-like_dom"/>
</dbReference>
<evidence type="ECO:0000313" key="6">
    <source>
        <dbReference type="EMBL" id="MFD2546226.1"/>
    </source>
</evidence>
<reference evidence="7" key="1">
    <citation type="journal article" date="2019" name="Int. J. Syst. Evol. Microbiol.">
        <title>The Global Catalogue of Microorganisms (GCM) 10K type strain sequencing project: providing services to taxonomists for standard genome sequencing and annotation.</title>
        <authorList>
            <consortium name="The Broad Institute Genomics Platform"/>
            <consortium name="The Broad Institute Genome Sequencing Center for Infectious Disease"/>
            <person name="Wu L."/>
            <person name="Ma J."/>
        </authorList>
    </citation>
    <scope>NUCLEOTIDE SEQUENCE [LARGE SCALE GENOMIC DNA]</scope>
    <source>
        <strain evidence="7">KCTC 42662</strain>
    </source>
</reference>
<evidence type="ECO:0000313" key="7">
    <source>
        <dbReference type="Proteomes" id="UP001597545"/>
    </source>
</evidence>
<dbReference type="PROSITE" id="PS51007">
    <property type="entry name" value="CYTC"/>
    <property type="match status" value="1"/>
</dbReference>
<evidence type="ECO:0000256" key="1">
    <source>
        <dbReference type="ARBA" id="ARBA00022617"/>
    </source>
</evidence>
<keyword evidence="1 4" id="KW-0349">Heme</keyword>
<dbReference type="InterPro" id="IPR051459">
    <property type="entry name" value="Cytochrome_c-type_DH"/>
</dbReference>
<feature type="domain" description="Cytochrome c" evidence="5">
    <location>
        <begin position="32"/>
        <end position="121"/>
    </location>
</feature>
<dbReference type="EMBL" id="JBHULR010000001">
    <property type="protein sequence ID" value="MFD2546226.1"/>
    <property type="molecule type" value="Genomic_DNA"/>
</dbReference>
<dbReference type="PANTHER" id="PTHR35008:SF4">
    <property type="entry name" value="BLL4482 PROTEIN"/>
    <property type="match status" value="1"/>
</dbReference>
<gene>
    <name evidence="6" type="ORF">ACFSR5_01060</name>
</gene>
<accession>A0ABW5KBR7</accession>
<protein>
    <submittedName>
        <fullName evidence="6">C-type cytochrome</fullName>
    </submittedName>
</protein>
<organism evidence="6 7">
    <name type="scientific">Sphingobacterium suaedae</name>
    <dbReference type="NCBI Taxonomy" id="1686402"/>
    <lineage>
        <taxon>Bacteria</taxon>
        <taxon>Pseudomonadati</taxon>
        <taxon>Bacteroidota</taxon>
        <taxon>Sphingobacteriia</taxon>
        <taxon>Sphingobacteriales</taxon>
        <taxon>Sphingobacteriaceae</taxon>
        <taxon>Sphingobacterium</taxon>
    </lineage>
</organism>
<proteinExistence type="predicted"/>
<dbReference type="PANTHER" id="PTHR35008">
    <property type="entry name" value="BLL4482 PROTEIN-RELATED"/>
    <property type="match status" value="1"/>
</dbReference>
<evidence type="ECO:0000256" key="3">
    <source>
        <dbReference type="ARBA" id="ARBA00023004"/>
    </source>
</evidence>
<dbReference type="RefSeq" id="WP_380899809.1">
    <property type="nucleotide sequence ID" value="NZ_JBHUEG010000002.1"/>
</dbReference>
<name>A0ABW5KBR7_9SPHI</name>
<keyword evidence="3 4" id="KW-0408">Iron</keyword>
<sequence>MSNTLWSLSIIGILCIIIGYSCQPNVSIETAQYAANGKKLYGIHCQNCHGASGEGLGALYPPLTDTIYLKDNRSILACIVKNGLNAPVVVQGQTFEGTMPGVPQLTPVEIAYILTYVTTRFGNSTETYTQEEVNRALKDCR</sequence>
<evidence type="ECO:0000259" key="5">
    <source>
        <dbReference type="PROSITE" id="PS51007"/>
    </source>
</evidence>
<keyword evidence="2 4" id="KW-0479">Metal-binding</keyword>
<dbReference type="Pfam" id="PF00034">
    <property type="entry name" value="Cytochrom_C"/>
    <property type="match status" value="1"/>
</dbReference>
<evidence type="ECO:0000256" key="2">
    <source>
        <dbReference type="ARBA" id="ARBA00022723"/>
    </source>
</evidence>
<dbReference type="InterPro" id="IPR036909">
    <property type="entry name" value="Cyt_c-like_dom_sf"/>
</dbReference>
<dbReference type="Gene3D" id="1.10.760.10">
    <property type="entry name" value="Cytochrome c-like domain"/>
    <property type="match status" value="1"/>
</dbReference>